<evidence type="ECO:0000256" key="3">
    <source>
        <dbReference type="ARBA" id="ARBA00007118"/>
    </source>
</evidence>
<evidence type="ECO:0000256" key="6">
    <source>
        <dbReference type="ARBA" id="ARBA00023242"/>
    </source>
</evidence>
<keyword evidence="4" id="KW-0963">Cytoplasm</keyword>
<dbReference type="EMBL" id="SKBN01000008">
    <property type="protein sequence ID" value="TGJ87903.1"/>
    <property type="molecule type" value="Genomic_DNA"/>
</dbReference>
<evidence type="ECO:0000256" key="5">
    <source>
        <dbReference type="ARBA" id="ARBA00023002"/>
    </source>
</evidence>
<evidence type="ECO:0000256" key="2">
    <source>
        <dbReference type="ARBA" id="ARBA00004496"/>
    </source>
</evidence>
<dbReference type="STRING" id="37992.A0A4Z0ZA52"/>
<evidence type="ECO:0000256" key="4">
    <source>
        <dbReference type="ARBA" id="ARBA00022490"/>
    </source>
</evidence>
<proteinExistence type="inferred from homology"/>
<organism evidence="8 9">
    <name type="scientific">Xylaria hypoxylon</name>
    <dbReference type="NCBI Taxonomy" id="37992"/>
    <lineage>
        <taxon>Eukaryota</taxon>
        <taxon>Fungi</taxon>
        <taxon>Dikarya</taxon>
        <taxon>Ascomycota</taxon>
        <taxon>Pezizomycotina</taxon>
        <taxon>Sordariomycetes</taxon>
        <taxon>Xylariomycetidae</taxon>
        <taxon>Xylariales</taxon>
        <taxon>Xylariaceae</taxon>
        <taxon>Xylaria</taxon>
    </lineage>
</organism>
<dbReference type="Gene3D" id="3.40.109.10">
    <property type="entry name" value="NADH Oxidase"/>
    <property type="match status" value="1"/>
</dbReference>
<keyword evidence="6" id="KW-0539">Nucleus</keyword>
<dbReference type="Pfam" id="PF00881">
    <property type="entry name" value="Nitroreductase"/>
    <property type="match status" value="1"/>
</dbReference>
<dbReference type="InterPro" id="IPR000415">
    <property type="entry name" value="Nitroreductase-like"/>
</dbReference>
<comment type="subcellular location">
    <subcellularLocation>
        <location evidence="2">Cytoplasm</location>
    </subcellularLocation>
    <subcellularLocation>
        <location evidence="1">Nucleus</location>
    </subcellularLocation>
</comment>
<comment type="caution">
    <text evidence="8">The sequence shown here is derived from an EMBL/GenBank/DDBJ whole genome shotgun (WGS) entry which is preliminary data.</text>
</comment>
<dbReference type="GO" id="GO:0016491">
    <property type="term" value="F:oxidoreductase activity"/>
    <property type="evidence" value="ECO:0007669"/>
    <property type="project" value="UniProtKB-KW"/>
</dbReference>
<evidence type="ECO:0000313" key="9">
    <source>
        <dbReference type="Proteomes" id="UP000297716"/>
    </source>
</evidence>
<dbReference type="PANTHER" id="PTHR43035:SF1">
    <property type="entry name" value="FATTY ACID REPRESSION MUTANT PROTEIN 2-RELATED"/>
    <property type="match status" value="1"/>
</dbReference>
<evidence type="ECO:0000313" key="8">
    <source>
        <dbReference type="EMBL" id="TGJ87903.1"/>
    </source>
</evidence>
<dbReference type="PANTHER" id="PTHR43035">
    <property type="entry name" value="FATTY ACID REPRESSION MUTANT PROTEIN 2-RELATED"/>
    <property type="match status" value="1"/>
</dbReference>
<keyword evidence="5" id="KW-0560">Oxidoreductase</keyword>
<name>A0A4Z0ZA52_9PEZI</name>
<feature type="domain" description="Nitroreductase" evidence="7">
    <location>
        <begin position="98"/>
        <end position="265"/>
    </location>
</feature>
<evidence type="ECO:0000256" key="1">
    <source>
        <dbReference type="ARBA" id="ARBA00004123"/>
    </source>
</evidence>
<sequence length="288" mass="31424">MPTMRPQTLTSTFLSASRLYTTTASSSTCQATHELLPSNLLKTCAPLTTRTFSTSPLRSKLVSPQAETTASKQEIRIPTPSTPVAMAATSATLLEAFKARRSFYQLNKELPIAADKITSIVQENLIQIPSSFNSQSNRVLVLYGAEHDKLWDITSDVLKPLVPAESWDATAGRNAGFKAGAGTVLFFIDTTVVSGMQEKFALYKDRFPTWAEHSTAMLQFATWTTLEAEGLGANLQHYNPLIDERVAAEWKIPANWQLTAQLVFGGRAGEAGAKDHLPLEETFKVAGA</sequence>
<dbReference type="GO" id="GO:0005634">
    <property type="term" value="C:nucleus"/>
    <property type="evidence" value="ECO:0007669"/>
    <property type="project" value="UniProtKB-SubCell"/>
</dbReference>
<dbReference type="InterPro" id="IPR033877">
    <property type="entry name" value="Frm2/Hbn1"/>
</dbReference>
<dbReference type="FunFam" id="3.40.109.10:FF:000001">
    <property type="entry name" value="Nitroreductase family"/>
    <property type="match status" value="1"/>
</dbReference>
<reference evidence="8 9" key="1">
    <citation type="submission" date="2019-03" db="EMBL/GenBank/DDBJ databases">
        <title>Draft genome sequence of Xylaria hypoxylon DSM 108379, a ubiquitous saprotrophic-parasitic fungi on hardwood.</title>
        <authorList>
            <person name="Buettner E."/>
            <person name="Leonhardt S."/>
            <person name="Gebauer A.M."/>
            <person name="Liers C."/>
            <person name="Hofrichter M."/>
            <person name="Kellner H."/>
        </authorList>
    </citation>
    <scope>NUCLEOTIDE SEQUENCE [LARGE SCALE GENOMIC DNA]</scope>
    <source>
        <strain evidence="8 9">DSM 108379</strain>
    </source>
</reference>
<dbReference type="OrthoDB" id="2138173at2759"/>
<dbReference type="Proteomes" id="UP000297716">
    <property type="component" value="Unassembled WGS sequence"/>
</dbReference>
<dbReference type="GO" id="GO:0005737">
    <property type="term" value="C:cytoplasm"/>
    <property type="evidence" value="ECO:0007669"/>
    <property type="project" value="UniProtKB-SubCell"/>
</dbReference>
<dbReference type="GO" id="GO:0034599">
    <property type="term" value="P:cellular response to oxidative stress"/>
    <property type="evidence" value="ECO:0007669"/>
    <property type="project" value="InterPro"/>
</dbReference>
<dbReference type="AlphaFoldDB" id="A0A4Z0ZA52"/>
<comment type="similarity">
    <text evidence="3">Belongs to the nitroreductase family.</text>
</comment>
<accession>A0A4Z0ZA52</accession>
<dbReference type="InterPro" id="IPR029479">
    <property type="entry name" value="Nitroreductase"/>
</dbReference>
<keyword evidence="9" id="KW-1185">Reference proteome</keyword>
<gene>
    <name evidence="8" type="ORF">E0Z10_g824</name>
</gene>
<dbReference type="CDD" id="cd02140">
    <property type="entry name" value="Frm2-like"/>
    <property type="match status" value="1"/>
</dbReference>
<protein>
    <recommendedName>
        <fullName evidence="7">Nitroreductase domain-containing protein</fullName>
    </recommendedName>
</protein>
<dbReference type="SUPFAM" id="SSF55469">
    <property type="entry name" value="FMN-dependent nitroreductase-like"/>
    <property type="match status" value="1"/>
</dbReference>
<evidence type="ECO:0000259" key="7">
    <source>
        <dbReference type="Pfam" id="PF00881"/>
    </source>
</evidence>